<protein>
    <submittedName>
        <fullName evidence="8">Uncharacterized protein</fullName>
    </submittedName>
</protein>
<dbReference type="InterPro" id="IPR056743">
    <property type="entry name" value="TRM5-TYW2-like_MTfase"/>
</dbReference>
<proteinExistence type="predicted"/>
<dbReference type="SUPFAM" id="SSF53335">
    <property type="entry name" value="S-adenosyl-L-methionine-dependent methyltransferases"/>
    <property type="match status" value="1"/>
</dbReference>
<dbReference type="InterPro" id="IPR029063">
    <property type="entry name" value="SAM-dependent_MTases_sf"/>
</dbReference>
<keyword evidence="9" id="KW-1185">Reference proteome</keyword>
<gene>
    <name evidence="8" type="ORF">PCOR1329_LOCUS33039</name>
</gene>
<evidence type="ECO:0000313" key="8">
    <source>
        <dbReference type="EMBL" id="CAK0836602.1"/>
    </source>
</evidence>
<evidence type="ECO:0000256" key="2">
    <source>
        <dbReference type="ARBA" id="ARBA00022490"/>
    </source>
</evidence>
<keyword evidence="3" id="KW-0808">Transferase</keyword>
<dbReference type="Proteomes" id="UP001189429">
    <property type="component" value="Unassembled WGS sequence"/>
</dbReference>
<evidence type="ECO:0000259" key="6">
    <source>
        <dbReference type="Pfam" id="PF02475"/>
    </source>
</evidence>
<dbReference type="InterPro" id="IPR041532">
    <property type="entry name" value="RlmI-like_PUA"/>
</dbReference>
<accession>A0ABN9SVR0</accession>
<dbReference type="CDD" id="cd11572">
    <property type="entry name" value="RlmI_M_like"/>
    <property type="match status" value="1"/>
</dbReference>
<keyword evidence="2" id="KW-0963">Cytoplasm</keyword>
<dbReference type="Gene3D" id="3.30.750.80">
    <property type="entry name" value="RNA methyltransferase domain (HRMD) like"/>
    <property type="match status" value="1"/>
</dbReference>
<feature type="domain" description="RlmI-like PUA" evidence="7">
    <location>
        <begin position="47"/>
        <end position="95"/>
    </location>
</feature>
<comment type="subcellular location">
    <subcellularLocation>
        <location evidence="1">Cytoplasm</location>
    </subcellularLocation>
</comment>
<feature type="domain" description="TRM5/TYW2-like methyltransferase" evidence="6">
    <location>
        <begin position="201"/>
        <end position="301"/>
    </location>
</feature>
<name>A0ABN9SVR0_9DINO</name>
<comment type="caution">
    <text evidence="8">The sequence shown here is derived from an EMBL/GenBank/DDBJ whole genome shotgun (WGS) entry which is preliminary data.</text>
</comment>
<dbReference type="Gene3D" id="2.30.130.10">
    <property type="entry name" value="PUA domain"/>
    <property type="match status" value="1"/>
</dbReference>
<dbReference type="InterPro" id="IPR036974">
    <property type="entry name" value="PUA_sf"/>
</dbReference>
<evidence type="ECO:0000259" key="7">
    <source>
        <dbReference type="Pfam" id="PF17785"/>
    </source>
</evidence>
<evidence type="ECO:0000256" key="5">
    <source>
        <dbReference type="SAM" id="MobiDB-lite"/>
    </source>
</evidence>
<sequence length="371" mass="40588">MQLGGWRRLSLGPAPARLARHRCRRALWTPGVGHRQRLDDPHRRPVLTLREGADARLRRGHPWVFPRDVRDPAELGQHPPCLVNLQSSDGEALGQIDAAFFAERLRSCLAYRERLFPEPFYRLAHGEADGLPGLIVDRFGDHAVLQPGAAALDALLWPIADAVEEVLQAKVIIARQDAPGRKRERAPIKREVLKGQYRGPTELRENGVTFCADLLHGQKTGWYFDLRDQRALLAALAPRAPRVLDLYSHAGGFGISLAQYGAEHVVCVDSSEAAVELCRRAAALNSVGSRVHAVQGDAFEFLSSLADVQQQSAPGGSQGHAGRFSDRALREREFDLVIVDPPNLGGDRAHAPKAGNGLPPSGSGVGTCYRR</sequence>
<dbReference type="Pfam" id="PF02475">
    <property type="entry name" value="TRM5-TYW2_MTfase"/>
    <property type="match status" value="1"/>
</dbReference>
<feature type="region of interest" description="Disordered" evidence="5">
    <location>
        <begin position="345"/>
        <end position="371"/>
    </location>
</feature>
<dbReference type="PANTHER" id="PTHR42873:SF1">
    <property type="entry name" value="S-ADENOSYLMETHIONINE-DEPENDENT METHYLTRANSFERASE DOMAIN-CONTAINING PROTEIN"/>
    <property type="match status" value="1"/>
</dbReference>
<evidence type="ECO:0000256" key="4">
    <source>
        <dbReference type="ARBA" id="ARBA00022691"/>
    </source>
</evidence>
<dbReference type="PANTHER" id="PTHR42873">
    <property type="entry name" value="RIBOSOMAL RNA LARGE SUBUNIT METHYLTRANSFERASE"/>
    <property type="match status" value="1"/>
</dbReference>
<evidence type="ECO:0000256" key="3">
    <source>
        <dbReference type="ARBA" id="ARBA00022679"/>
    </source>
</evidence>
<feature type="non-terminal residue" evidence="8">
    <location>
        <position position="371"/>
    </location>
</feature>
<dbReference type="Gene3D" id="3.40.50.150">
    <property type="entry name" value="Vaccinia Virus protein VP39"/>
    <property type="match status" value="1"/>
</dbReference>
<organism evidence="8 9">
    <name type="scientific">Prorocentrum cordatum</name>
    <dbReference type="NCBI Taxonomy" id="2364126"/>
    <lineage>
        <taxon>Eukaryota</taxon>
        <taxon>Sar</taxon>
        <taxon>Alveolata</taxon>
        <taxon>Dinophyceae</taxon>
        <taxon>Prorocentrales</taxon>
        <taxon>Prorocentraceae</taxon>
        <taxon>Prorocentrum</taxon>
    </lineage>
</organism>
<evidence type="ECO:0000256" key="1">
    <source>
        <dbReference type="ARBA" id="ARBA00004496"/>
    </source>
</evidence>
<evidence type="ECO:0000313" key="9">
    <source>
        <dbReference type="Proteomes" id="UP001189429"/>
    </source>
</evidence>
<dbReference type="EMBL" id="CAUYUJ010013670">
    <property type="protein sequence ID" value="CAK0836602.1"/>
    <property type="molecule type" value="Genomic_DNA"/>
</dbReference>
<dbReference type="Pfam" id="PF17785">
    <property type="entry name" value="PUA_3"/>
    <property type="match status" value="1"/>
</dbReference>
<keyword evidence="4" id="KW-0949">S-adenosyl-L-methionine</keyword>
<dbReference type="CDD" id="cd02440">
    <property type="entry name" value="AdoMet_MTases"/>
    <property type="match status" value="1"/>
</dbReference>
<reference evidence="8" key="1">
    <citation type="submission" date="2023-10" db="EMBL/GenBank/DDBJ databases">
        <authorList>
            <person name="Chen Y."/>
            <person name="Shah S."/>
            <person name="Dougan E. K."/>
            <person name="Thang M."/>
            <person name="Chan C."/>
        </authorList>
    </citation>
    <scope>NUCLEOTIDE SEQUENCE [LARGE SCALE GENOMIC DNA]</scope>
</reference>